<organism evidence="2 3">
    <name type="scientific">Pisolithus tinctorius Marx 270</name>
    <dbReference type="NCBI Taxonomy" id="870435"/>
    <lineage>
        <taxon>Eukaryota</taxon>
        <taxon>Fungi</taxon>
        <taxon>Dikarya</taxon>
        <taxon>Basidiomycota</taxon>
        <taxon>Agaricomycotina</taxon>
        <taxon>Agaricomycetes</taxon>
        <taxon>Agaricomycetidae</taxon>
        <taxon>Boletales</taxon>
        <taxon>Sclerodermatineae</taxon>
        <taxon>Pisolithaceae</taxon>
        <taxon>Pisolithus</taxon>
    </lineage>
</organism>
<feature type="transmembrane region" description="Helical" evidence="1">
    <location>
        <begin position="12"/>
        <end position="34"/>
    </location>
</feature>
<keyword evidence="1" id="KW-0812">Transmembrane</keyword>
<dbReference type="HOGENOM" id="CLU_1294876_0_0_1"/>
<sequence>MWTGPSSFLSSAVAAGLPVSLLLPACSVLVSALLRYRDHLTSSLSTSPIRNILLTVGVRGFLSPRHSNTCGVVSGAFIVDANGSACIRARQTMNRMAHSKAYLLLTSASDARAPVNTALGSDDAPTFLPDSSGAPTAGGTVGEAPSLVGVLAWTPVVAVVLGVAPPSGVASTRRFAGYSFSKARLALSVVRNPRFMAYSNVVCTIVNKSKETK</sequence>
<reference evidence="2 3" key="1">
    <citation type="submission" date="2014-04" db="EMBL/GenBank/DDBJ databases">
        <authorList>
            <consortium name="DOE Joint Genome Institute"/>
            <person name="Kuo A."/>
            <person name="Kohler A."/>
            <person name="Costa M.D."/>
            <person name="Nagy L.G."/>
            <person name="Floudas D."/>
            <person name="Copeland A."/>
            <person name="Barry K.W."/>
            <person name="Cichocki N."/>
            <person name="Veneault-Fourrey C."/>
            <person name="LaButti K."/>
            <person name="Lindquist E.A."/>
            <person name="Lipzen A."/>
            <person name="Lundell T."/>
            <person name="Morin E."/>
            <person name="Murat C."/>
            <person name="Sun H."/>
            <person name="Tunlid A."/>
            <person name="Henrissat B."/>
            <person name="Grigoriev I.V."/>
            <person name="Hibbett D.S."/>
            <person name="Martin F."/>
            <person name="Nordberg H.P."/>
            <person name="Cantor M.N."/>
            <person name="Hua S.X."/>
        </authorList>
    </citation>
    <scope>NUCLEOTIDE SEQUENCE [LARGE SCALE GENOMIC DNA]</scope>
    <source>
        <strain evidence="2 3">Marx 270</strain>
    </source>
</reference>
<protein>
    <submittedName>
        <fullName evidence="2">Uncharacterized protein</fullName>
    </submittedName>
</protein>
<dbReference type="Proteomes" id="UP000054217">
    <property type="component" value="Unassembled WGS sequence"/>
</dbReference>
<keyword evidence="1" id="KW-1133">Transmembrane helix</keyword>
<gene>
    <name evidence="2" type="ORF">M404DRAFT_606815</name>
</gene>
<accession>A0A0C3J3X2</accession>
<name>A0A0C3J3X2_PISTI</name>
<proteinExistence type="predicted"/>
<evidence type="ECO:0000313" key="3">
    <source>
        <dbReference type="Proteomes" id="UP000054217"/>
    </source>
</evidence>
<reference evidence="3" key="2">
    <citation type="submission" date="2015-01" db="EMBL/GenBank/DDBJ databases">
        <title>Evolutionary Origins and Diversification of the Mycorrhizal Mutualists.</title>
        <authorList>
            <consortium name="DOE Joint Genome Institute"/>
            <consortium name="Mycorrhizal Genomics Consortium"/>
            <person name="Kohler A."/>
            <person name="Kuo A."/>
            <person name="Nagy L.G."/>
            <person name="Floudas D."/>
            <person name="Copeland A."/>
            <person name="Barry K.W."/>
            <person name="Cichocki N."/>
            <person name="Veneault-Fourrey C."/>
            <person name="LaButti K."/>
            <person name="Lindquist E.A."/>
            <person name="Lipzen A."/>
            <person name="Lundell T."/>
            <person name="Morin E."/>
            <person name="Murat C."/>
            <person name="Riley R."/>
            <person name="Ohm R."/>
            <person name="Sun H."/>
            <person name="Tunlid A."/>
            <person name="Henrissat B."/>
            <person name="Grigoriev I.V."/>
            <person name="Hibbett D.S."/>
            <person name="Martin F."/>
        </authorList>
    </citation>
    <scope>NUCLEOTIDE SEQUENCE [LARGE SCALE GENOMIC DNA]</scope>
    <source>
        <strain evidence="3">Marx 270</strain>
    </source>
</reference>
<evidence type="ECO:0000256" key="1">
    <source>
        <dbReference type="SAM" id="Phobius"/>
    </source>
</evidence>
<keyword evidence="3" id="KW-1185">Reference proteome</keyword>
<dbReference type="AlphaFoldDB" id="A0A0C3J3X2"/>
<dbReference type="InParanoid" id="A0A0C3J3X2"/>
<keyword evidence="1" id="KW-0472">Membrane</keyword>
<dbReference type="EMBL" id="KN831974">
    <property type="protein sequence ID" value="KIO03773.1"/>
    <property type="molecule type" value="Genomic_DNA"/>
</dbReference>
<evidence type="ECO:0000313" key="2">
    <source>
        <dbReference type="EMBL" id="KIO03773.1"/>
    </source>
</evidence>